<gene>
    <name evidence="2" type="ORF">S06H3_23489</name>
</gene>
<feature type="region of interest" description="Disordered" evidence="1">
    <location>
        <begin position="82"/>
        <end position="110"/>
    </location>
</feature>
<protein>
    <submittedName>
        <fullName evidence="2">Uncharacterized protein</fullName>
    </submittedName>
</protein>
<reference evidence="2" key="1">
    <citation type="journal article" date="2014" name="Front. Microbiol.">
        <title>High frequency of phylogenetically diverse reductive dehalogenase-homologous genes in deep subseafloor sedimentary metagenomes.</title>
        <authorList>
            <person name="Kawai M."/>
            <person name="Futagami T."/>
            <person name="Toyoda A."/>
            <person name="Takaki Y."/>
            <person name="Nishi S."/>
            <person name="Hori S."/>
            <person name="Arai W."/>
            <person name="Tsubouchi T."/>
            <person name="Morono Y."/>
            <person name="Uchiyama I."/>
            <person name="Ito T."/>
            <person name="Fujiyama A."/>
            <person name="Inagaki F."/>
            <person name="Takami H."/>
        </authorList>
    </citation>
    <scope>NUCLEOTIDE SEQUENCE</scope>
    <source>
        <strain evidence="2">Expedition CK06-06</strain>
    </source>
</reference>
<name>X1LPU4_9ZZZZ</name>
<accession>X1LPU4</accession>
<feature type="region of interest" description="Disordered" evidence="1">
    <location>
        <begin position="29"/>
        <end position="55"/>
    </location>
</feature>
<dbReference type="AlphaFoldDB" id="X1LPU4"/>
<sequence length="110" mass="12376">MKRPTKPCCACGSTDFWQRIDGEWLCNTCHPNPNPGSNPGSNPDPGSLPVVEEEHSPEVIALRDRVIRGNEKLNKAWLQIKAMDGEEREEQMERIEDSSTHPKHSVSMLP</sequence>
<feature type="compositionally biased region" description="Low complexity" evidence="1">
    <location>
        <begin position="35"/>
        <end position="49"/>
    </location>
</feature>
<evidence type="ECO:0000256" key="1">
    <source>
        <dbReference type="SAM" id="MobiDB-lite"/>
    </source>
</evidence>
<feature type="compositionally biased region" description="Basic and acidic residues" evidence="1">
    <location>
        <begin position="91"/>
        <end position="100"/>
    </location>
</feature>
<proteinExistence type="predicted"/>
<evidence type="ECO:0000313" key="2">
    <source>
        <dbReference type="EMBL" id="GAI07856.1"/>
    </source>
</evidence>
<comment type="caution">
    <text evidence="2">The sequence shown here is derived from an EMBL/GenBank/DDBJ whole genome shotgun (WGS) entry which is preliminary data.</text>
</comment>
<organism evidence="2">
    <name type="scientific">marine sediment metagenome</name>
    <dbReference type="NCBI Taxonomy" id="412755"/>
    <lineage>
        <taxon>unclassified sequences</taxon>
        <taxon>metagenomes</taxon>
        <taxon>ecological metagenomes</taxon>
    </lineage>
</organism>
<dbReference type="EMBL" id="BARV01012779">
    <property type="protein sequence ID" value="GAI07856.1"/>
    <property type="molecule type" value="Genomic_DNA"/>
</dbReference>